<keyword evidence="4 7" id="KW-0067">ATP-binding</keyword>
<dbReference type="PANTHER" id="PTHR24115:SF1008">
    <property type="entry name" value="KINESIN-LIKE PROTEIN SUBITO"/>
    <property type="match status" value="1"/>
</dbReference>
<comment type="subcellular location">
    <subcellularLocation>
        <location evidence="1">Cytoplasm</location>
        <location evidence="1">Cytoskeleton</location>
    </subcellularLocation>
</comment>
<accession>A0AAQ4F9E6</accession>
<organism evidence="9 10">
    <name type="scientific">Amblyomma americanum</name>
    <name type="common">Lone star tick</name>
    <dbReference type="NCBI Taxonomy" id="6943"/>
    <lineage>
        <taxon>Eukaryota</taxon>
        <taxon>Metazoa</taxon>
        <taxon>Ecdysozoa</taxon>
        <taxon>Arthropoda</taxon>
        <taxon>Chelicerata</taxon>
        <taxon>Arachnida</taxon>
        <taxon>Acari</taxon>
        <taxon>Parasitiformes</taxon>
        <taxon>Ixodida</taxon>
        <taxon>Ixodoidea</taxon>
        <taxon>Ixodidae</taxon>
        <taxon>Amblyomminae</taxon>
        <taxon>Amblyomma</taxon>
    </lineage>
</organism>
<reference evidence="9 10" key="1">
    <citation type="journal article" date="2023" name="Arcadia Sci">
        <title>De novo assembly of a long-read Amblyomma americanum tick genome.</title>
        <authorList>
            <person name="Chou S."/>
            <person name="Poskanzer K.E."/>
            <person name="Rollins M."/>
            <person name="Thuy-Boun P.S."/>
        </authorList>
    </citation>
    <scope>NUCLEOTIDE SEQUENCE [LARGE SCALE GENOMIC DNA]</scope>
    <source>
        <strain evidence="9">F_SG_1</strain>
        <tissue evidence="9">Salivary glands</tissue>
    </source>
</reference>
<dbReference type="GO" id="GO:0008017">
    <property type="term" value="F:microtubule binding"/>
    <property type="evidence" value="ECO:0007669"/>
    <property type="project" value="InterPro"/>
</dbReference>
<dbReference type="GO" id="GO:0005524">
    <property type="term" value="F:ATP binding"/>
    <property type="evidence" value="ECO:0007669"/>
    <property type="project" value="UniProtKB-UniRule"/>
</dbReference>
<comment type="similarity">
    <text evidence="7">Belongs to the TRAFAC class myosin-kinesin ATPase superfamily. Kinesin family.</text>
</comment>
<dbReference type="GO" id="GO:0005871">
    <property type="term" value="C:kinesin complex"/>
    <property type="evidence" value="ECO:0007669"/>
    <property type="project" value="TreeGrafter"/>
</dbReference>
<feature type="domain" description="Kinesin motor" evidence="8">
    <location>
        <begin position="57"/>
        <end position="248"/>
    </location>
</feature>
<keyword evidence="6" id="KW-0206">Cytoskeleton</keyword>
<keyword evidence="3 7" id="KW-0547">Nucleotide-binding</keyword>
<evidence type="ECO:0000256" key="1">
    <source>
        <dbReference type="ARBA" id="ARBA00004245"/>
    </source>
</evidence>
<name>A0AAQ4F9E6_AMBAM</name>
<dbReference type="GO" id="GO:0005874">
    <property type="term" value="C:microtubule"/>
    <property type="evidence" value="ECO:0007669"/>
    <property type="project" value="UniProtKB-KW"/>
</dbReference>
<evidence type="ECO:0000259" key="8">
    <source>
        <dbReference type="PROSITE" id="PS50067"/>
    </source>
</evidence>
<dbReference type="SUPFAM" id="SSF52540">
    <property type="entry name" value="P-loop containing nucleoside triphosphate hydrolases"/>
    <property type="match status" value="1"/>
</dbReference>
<evidence type="ECO:0000256" key="7">
    <source>
        <dbReference type="PROSITE-ProRule" id="PRU00283"/>
    </source>
</evidence>
<dbReference type="InterPro" id="IPR001752">
    <property type="entry name" value="Kinesin_motor_dom"/>
</dbReference>
<dbReference type="GO" id="GO:0005634">
    <property type="term" value="C:nucleus"/>
    <property type="evidence" value="ECO:0007669"/>
    <property type="project" value="TreeGrafter"/>
</dbReference>
<proteinExistence type="inferred from homology"/>
<feature type="binding site" evidence="7">
    <location>
        <begin position="140"/>
        <end position="147"/>
    </location>
    <ligand>
        <name>ATP</name>
        <dbReference type="ChEBI" id="CHEBI:30616"/>
    </ligand>
</feature>
<evidence type="ECO:0000256" key="2">
    <source>
        <dbReference type="ARBA" id="ARBA00022701"/>
    </source>
</evidence>
<evidence type="ECO:0000256" key="4">
    <source>
        <dbReference type="ARBA" id="ARBA00022840"/>
    </source>
</evidence>
<dbReference type="EMBL" id="JARKHS020005521">
    <property type="protein sequence ID" value="KAK8783481.1"/>
    <property type="molecule type" value="Genomic_DNA"/>
</dbReference>
<dbReference type="InterPro" id="IPR027417">
    <property type="entry name" value="P-loop_NTPase"/>
</dbReference>
<evidence type="ECO:0000313" key="10">
    <source>
        <dbReference type="Proteomes" id="UP001321473"/>
    </source>
</evidence>
<evidence type="ECO:0000256" key="3">
    <source>
        <dbReference type="ARBA" id="ARBA00022741"/>
    </source>
</evidence>
<dbReference type="SMART" id="SM00129">
    <property type="entry name" value="KISc"/>
    <property type="match status" value="1"/>
</dbReference>
<keyword evidence="2" id="KW-0493">Microtubule</keyword>
<dbReference type="Gene3D" id="3.40.850.10">
    <property type="entry name" value="Kinesin motor domain"/>
    <property type="match status" value="1"/>
</dbReference>
<sequence length="248" mass="27300">MKKDNEFKRLEKSCTGPPDLIKTLQSLLNFPKWNPSFPRWNRCVGSWMQTLLPVGSALKVYLRLRPCVGSTPFTKPAFEPHSETTVASTTATLEHQQQKCFNFTKVFPEGSSQEQLFQGVVKELLDAFIEGKNVLLFAYGPTAGGKTHTMQGPCTDPGIVPRTLDRLFHLLGTQICQGAPVRPDCFDEVVQLNTTEEAAVLQLKNQLLGEKGARSAADFSTFHLPRNGSDASLFLSRSSTGSHDSAGQ</sequence>
<protein>
    <recommendedName>
        <fullName evidence="8">Kinesin motor domain-containing protein</fullName>
    </recommendedName>
</protein>
<dbReference type="PROSITE" id="PS50067">
    <property type="entry name" value="KINESIN_MOTOR_2"/>
    <property type="match status" value="1"/>
</dbReference>
<keyword evidence="5 7" id="KW-0505">Motor protein</keyword>
<evidence type="ECO:0000313" key="9">
    <source>
        <dbReference type="EMBL" id="KAK8783481.1"/>
    </source>
</evidence>
<gene>
    <name evidence="9" type="ORF">V5799_010154</name>
</gene>
<comment type="caution">
    <text evidence="9">The sequence shown here is derived from an EMBL/GenBank/DDBJ whole genome shotgun (WGS) entry which is preliminary data.</text>
</comment>
<dbReference type="GO" id="GO:0003777">
    <property type="term" value="F:microtubule motor activity"/>
    <property type="evidence" value="ECO:0007669"/>
    <property type="project" value="InterPro"/>
</dbReference>
<dbReference type="GO" id="GO:0007018">
    <property type="term" value="P:microtubule-based movement"/>
    <property type="evidence" value="ECO:0007669"/>
    <property type="project" value="InterPro"/>
</dbReference>
<dbReference type="GO" id="GO:0016887">
    <property type="term" value="F:ATP hydrolysis activity"/>
    <property type="evidence" value="ECO:0007669"/>
    <property type="project" value="TreeGrafter"/>
</dbReference>
<dbReference type="InterPro" id="IPR027640">
    <property type="entry name" value="Kinesin-like_fam"/>
</dbReference>
<dbReference type="Proteomes" id="UP001321473">
    <property type="component" value="Unassembled WGS sequence"/>
</dbReference>
<keyword evidence="6" id="KW-0963">Cytoplasm</keyword>
<dbReference type="PANTHER" id="PTHR24115">
    <property type="entry name" value="KINESIN-RELATED"/>
    <property type="match status" value="1"/>
</dbReference>
<dbReference type="Pfam" id="PF00225">
    <property type="entry name" value="Kinesin"/>
    <property type="match status" value="1"/>
</dbReference>
<keyword evidence="10" id="KW-1185">Reference proteome</keyword>
<evidence type="ECO:0000256" key="5">
    <source>
        <dbReference type="ARBA" id="ARBA00023175"/>
    </source>
</evidence>
<evidence type="ECO:0000256" key="6">
    <source>
        <dbReference type="ARBA" id="ARBA00023212"/>
    </source>
</evidence>
<dbReference type="AlphaFoldDB" id="A0AAQ4F9E6"/>
<dbReference type="InterPro" id="IPR036961">
    <property type="entry name" value="Kinesin_motor_dom_sf"/>
</dbReference>
<feature type="non-terminal residue" evidence="9">
    <location>
        <position position="248"/>
    </location>
</feature>